<evidence type="ECO:0000313" key="2">
    <source>
        <dbReference type="Proteomes" id="UP000295706"/>
    </source>
</evidence>
<dbReference type="Proteomes" id="UP000295706">
    <property type="component" value="Unassembled WGS sequence"/>
</dbReference>
<name>A0A4R4K7X7_9BACT</name>
<gene>
    <name evidence="1" type="ORF">EZE20_18000</name>
</gene>
<reference evidence="1 2" key="1">
    <citation type="submission" date="2019-02" db="EMBL/GenBank/DDBJ databases">
        <title>Arundinibacter roseus gen. nov., sp. nov., a new member of the family Cytophagaceae.</title>
        <authorList>
            <person name="Szuroczki S."/>
            <person name="Khayer B."/>
            <person name="Sproer C."/>
            <person name="Toumi M."/>
            <person name="Szabo A."/>
            <person name="Felfoldi T."/>
            <person name="Schumann P."/>
            <person name="Toth E."/>
        </authorList>
    </citation>
    <scope>NUCLEOTIDE SEQUENCE [LARGE SCALE GENOMIC DNA]</scope>
    <source>
        <strain evidence="1 2">DMA-k-7a</strain>
    </source>
</reference>
<dbReference type="OrthoDB" id="9803207at2"/>
<dbReference type="InterPro" id="IPR021398">
    <property type="entry name" value="DUF3037"/>
</dbReference>
<dbReference type="EMBL" id="SMJU01000012">
    <property type="protein sequence ID" value="TDB62279.1"/>
    <property type="molecule type" value="Genomic_DNA"/>
</dbReference>
<evidence type="ECO:0000313" key="1">
    <source>
        <dbReference type="EMBL" id="TDB62279.1"/>
    </source>
</evidence>
<sequence length="127" mass="14611">MQEKDLFEYAVLRLMPRVERGEFLNIGVVMYCKRQSFLRVQYLLDIARLQAAFPSVDLDEISLHLRSFEQICEGKSAAGTIARLDPASRFRWLTARRSTIIQTSEVHPGLCVDASETFEQLFTQLVL</sequence>
<organism evidence="1 2">
    <name type="scientific">Arundinibacter roseus</name>
    <dbReference type="NCBI Taxonomy" id="2070510"/>
    <lineage>
        <taxon>Bacteria</taxon>
        <taxon>Pseudomonadati</taxon>
        <taxon>Bacteroidota</taxon>
        <taxon>Cytophagia</taxon>
        <taxon>Cytophagales</taxon>
        <taxon>Spirosomataceae</taxon>
        <taxon>Arundinibacter</taxon>
    </lineage>
</organism>
<protein>
    <submittedName>
        <fullName evidence="1">DUF3037 domain-containing protein</fullName>
    </submittedName>
</protein>
<proteinExistence type="predicted"/>
<dbReference type="AlphaFoldDB" id="A0A4R4K7X7"/>
<dbReference type="RefSeq" id="WP_132120249.1">
    <property type="nucleotide sequence ID" value="NZ_SMJU01000012.1"/>
</dbReference>
<comment type="caution">
    <text evidence="1">The sequence shown here is derived from an EMBL/GenBank/DDBJ whole genome shotgun (WGS) entry which is preliminary data.</text>
</comment>
<keyword evidence="2" id="KW-1185">Reference proteome</keyword>
<dbReference type="Pfam" id="PF11236">
    <property type="entry name" value="DUF3037"/>
    <property type="match status" value="1"/>
</dbReference>
<accession>A0A4R4K7X7</accession>